<organism evidence="2 3">
    <name type="scientific">Lutzomyia longipalpis</name>
    <name type="common">Sand fly</name>
    <dbReference type="NCBI Taxonomy" id="7200"/>
    <lineage>
        <taxon>Eukaryota</taxon>
        <taxon>Metazoa</taxon>
        <taxon>Ecdysozoa</taxon>
        <taxon>Arthropoda</taxon>
        <taxon>Hexapoda</taxon>
        <taxon>Insecta</taxon>
        <taxon>Pterygota</taxon>
        <taxon>Neoptera</taxon>
        <taxon>Endopterygota</taxon>
        <taxon>Diptera</taxon>
        <taxon>Nematocera</taxon>
        <taxon>Psychodoidea</taxon>
        <taxon>Psychodidae</taxon>
        <taxon>Lutzomyia</taxon>
        <taxon>Lutzomyia</taxon>
    </lineage>
</organism>
<dbReference type="VEuPathDB" id="VectorBase:LLOJ005663"/>
<accession>A0A1B0GIZ2</accession>
<dbReference type="AlphaFoldDB" id="A0A1B0GIZ2"/>
<evidence type="ECO:0000313" key="3">
    <source>
        <dbReference type="Proteomes" id="UP000092461"/>
    </source>
</evidence>
<dbReference type="GeneID" id="129793703"/>
<feature type="chain" id="PRO_5008408349" evidence="1">
    <location>
        <begin position="29"/>
        <end position="173"/>
    </location>
</feature>
<dbReference type="RefSeq" id="XP_055689875.1">
    <property type="nucleotide sequence ID" value="XM_055833900.1"/>
</dbReference>
<evidence type="ECO:0000256" key="1">
    <source>
        <dbReference type="SAM" id="SignalP"/>
    </source>
</evidence>
<proteinExistence type="predicted"/>
<reference evidence="2" key="1">
    <citation type="submission" date="2020-05" db="UniProtKB">
        <authorList>
            <consortium name="EnsemblMetazoa"/>
        </authorList>
    </citation>
    <scope>IDENTIFICATION</scope>
    <source>
        <strain evidence="2">Jacobina</strain>
    </source>
</reference>
<feature type="signal peptide" evidence="1">
    <location>
        <begin position="1"/>
        <end position="28"/>
    </location>
</feature>
<keyword evidence="1" id="KW-0732">Signal</keyword>
<keyword evidence="3" id="KW-1185">Reference proteome</keyword>
<protein>
    <submittedName>
        <fullName evidence="2">Uncharacterized protein</fullName>
    </submittedName>
</protein>
<evidence type="ECO:0000313" key="2">
    <source>
        <dbReference type="EnsemblMetazoa" id="LLOJ005663-PA"/>
    </source>
</evidence>
<name>A0A1B0GIZ2_LUTLO</name>
<dbReference type="EMBL" id="AJWK01017921">
    <property type="status" value="NOT_ANNOTATED_CDS"/>
    <property type="molecule type" value="Genomic_DNA"/>
</dbReference>
<dbReference type="OrthoDB" id="10511543at2759"/>
<dbReference type="Proteomes" id="UP000092461">
    <property type="component" value="Unassembled WGS sequence"/>
</dbReference>
<dbReference type="EnsemblMetazoa" id="LLOJ005663-RA">
    <property type="protein sequence ID" value="LLOJ005663-PA"/>
    <property type="gene ID" value="LLOJ005663"/>
</dbReference>
<sequence>MLKMFVTKVLSFVIFSLFLLPHFDSASAAPSVMINSHGTIISETGADSTNNQNGFNEDSFDEVNVGLKVGAFLGGVAVPLQGAAPIPVTAPGAPGFVAVPQGTVVAIPGVPVPQPGHIRVSTGQALNANPTSILTSAIAVNKLPLDIKLHGDLKEEAAAKATVIEEETIAADI</sequence>
<dbReference type="VEuPathDB" id="VectorBase:LLONM1_006288"/>
<dbReference type="KEGG" id="lll:129793703"/>